<name>A0AAW0DFZ1_9AGAR</name>
<dbReference type="InterPro" id="IPR036259">
    <property type="entry name" value="MFS_trans_sf"/>
</dbReference>
<evidence type="ECO:0000313" key="9">
    <source>
        <dbReference type="Proteomes" id="UP001362999"/>
    </source>
</evidence>
<sequence>MSAVGPSNQSDTLRRWLQAHPIAARAAALDLIASRGIAAARTALLQLLRDHPNALRAAGIALLGAGLAVIVPALLVAVLNLIGFGAGGVAAGSLAAIIHAGIGNVAAGSAFAWAQAAAAGGIAVAPVALQLLGAGAVAVGAWLGFRRRPKNRDAVPTGHDENAGDDDDDNENAPLLIEN</sequence>
<gene>
    <name evidence="8" type="ORF">R3P38DRAFT_3606329</name>
</gene>
<accession>A0AAW0DFZ1</accession>
<evidence type="ECO:0000256" key="2">
    <source>
        <dbReference type="ARBA" id="ARBA00007262"/>
    </source>
</evidence>
<evidence type="ECO:0000313" key="8">
    <source>
        <dbReference type="EMBL" id="KAK7050288.1"/>
    </source>
</evidence>
<proteinExistence type="inferred from homology"/>
<keyword evidence="3 7" id="KW-0812">Transmembrane</keyword>
<evidence type="ECO:0000256" key="5">
    <source>
        <dbReference type="ARBA" id="ARBA00023136"/>
    </source>
</evidence>
<dbReference type="PANTHER" id="PTHR16932:SF18">
    <property type="entry name" value="INTERFERON, ALPHA-INDUCIBLE PROTEIN 27-LIKE 2"/>
    <property type="match status" value="1"/>
</dbReference>
<keyword evidence="9" id="KW-1185">Reference proteome</keyword>
<evidence type="ECO:0000256" key="6">
    <source>
        <dbReference type="SAM" id="MobiDB-lite"/>
    </source>
</evidence>
<dbReference type="PANTHER" id="PTHR16932">
    <property type="entry name" value="INTERFERON ALPHA-INDUCIBLE PROTEIN 27"/>
    <property type="match status" value="1"/>
</dbReference>
<dbReference type="InterPro" id="IPR009311">
    <property type="entry name" value="IFI6/IFI27-like"/>
</dbReference>
<comment type="subcellular location">
    <subcellularLocation>
        <location evidence="1">Membrane</location>
        <topology evidence="1">Multi-pass membrane protein</topology>
    </subcellularLocation>
</comment>
<dbReference type="Proteomes" id="UP001362999">
    <property type="component" value="Unassembled WGS sequence"/>
</dbReference>
<feature type="transmembrane region" description="Helical" evidence="7">
    <location>
        <begin position="57"/>
        <end position="82"/>
    </location>
</feature>
<dbReference type="EMBL" id="JAWWNJ010000008">
    <property type="protein sequence ID" value="KAK7050288.1"/>
    <property type="molecule type" value="Genomic_DNA"/>
</dbReference>
<comment type="similarity">
    <text evidence="2">Belongs to the IFI6/IFI27 family.</text>
</comment>
<dbReference type="Gene3D" id="6.10.110.10">
    <property type="match status" value="1"/>
</dbReference>
<reference evidence="8 9" key="1">
    <citation type="journal article" date="2024" name="J Genomics">
        <title>Draft genome sequencing and assembly of Favolaschia claudopus CIRM-BRFM 2984 isolated from oak limbs.</title>
        <authorList>
            <person name="Navarro D."/>
            <person name="Drula E."/>
            <person name="Chaduli D."/>
            <person name="Cazenave R."/>
            <person name="Ahrendt S."/>
            <person name="Wang J."/>
            <person name="Lipzen A."/>
            <person name="Daum C."/>
            <person name="Barry K."/>
            <person name="Grigoriev I.V."/>
            <person name="Favel A."/>
            <person name="Rosso M.N."/>
            <person name="Martin F."/>
        </authorList>
    </citation>
    <scope>NUCLEOTIDE SEQUENCE [LARGE SCALE GENOMIC DNA]</scope>
    <source>
        <strain evidence="8 9">CIRM-BRFM 2984</strain>
    </source>
</reference>
<protein>
    <submittedName>
        <fullName evidence="8">Uncharacterized protein</fullName>
    </submittedName>
</protein>
<dbReference type="SUPFAM" id="SSF103473">
    <property type="entry name" value="MFS general substrate transporter"/>
    <property type="match status" value="1"/>
</dbReference>
<evidence type="ECO:0000256" key="4">
    <source>
        <dbReference type="ARBA" id="ARBA00022989"/>
    </source>
</evidence>
<dbReference type="InterPro" id="IPR038213">
    <property type="entry name" value="IFI6/IFI27-like_sf"/>
</dbReference>
<comment type="caution">
    <text evidence="8">The sequence shown here is derived from an EMBL/GenBank/DDBJ whole genome shotgun (WGS) entry which is preliminary data.</text>
</comment>
<dbReference type="Pfam" id="PF06140">
    <property type="entry name" value="Ifi-6-16"/>
    <property type="match status" value="1"/>
</dbReference>
<dbReference type="AlphaFoldDB" id="A0AAW0DFZ1"/>
<keyword evidence="5 7" id="KW-0472">Membrane</keyword>
<dbReference type="GO" id="GO:0016020">
    <property type="term" value="C:membrane"/>
    <property type="evidence" value="ECO:0007669"/>
    <property type="project" value="UniProtKB-SubCell"/>
</dbReference>
<keyword evidence="4 7" id="KW-1133">Transmembrane helix</keyword>
<feature type="region of interest" description="Disordered" evidence="6">
    <location>
        <begin position="150"/>
        <end position="179"/>
    </location>
</feature>
<feature type="transmembrane region" description="Helical" evidence="7">
    <location>
        <begin position="122"/>
        <end position="145"/>
    </location>
</feature>
<evidence type="ECO:0000256" key="1">
    <source>
        <dbReference type="ARBA" id="ARBA00004141"/>
    </source>
</evidence>
<evidence type="ECO:0000256" key="7">
    <source>
        <dbReference type="SAM" id="Phobius"/>
    </source>
</evidence>
<organism evidence="8 9">
    <name type="scientific">Favolaschia claudopus</name>
    <dbReference type="NCBI Taxonomy" id="2862362"/>
    <lineage>
        <taxon>Eukaryota</taxon>
        <taxon>Fungi</taxon>
        <taxon>Dikarya</taxon>
        <taxon>Basidiomycota</taxon>
        <taxon>Agaricomycotina</taxon>
        <taxon>Agaricomycetes</taxon>
        <taxon>Agaricomycetidae</taxon>
        <taxon>Agaricales</taxon>
        <taxon>Marasmiineae</taxon>
        <taxon>Mycenaceae</taxon>
        <taxon>Favolaschia</taxon>
    </lineage>
</organism>
<evidence type="ECO:0000256" key="3">
    <source>
        <dbReference type="ARBA" id="ARBA00022692"/>
    </source>
</evidence>